<reference evidence="3" key="1">
    <citation type="journal article" date="2011" name="Science">
        <title>The plant cell wall-decomposing machinery underlies the functional diversity of forest fungi.</title>
        <authorList>
            <person name="Eastwood D.C."/>
            <person name="Floudas D."/>
            <person name="Binder M."/>
            <person name="Majcherczyk A."/>
            <person name="Schneider P."/>
            <person name="Aerts A."/>
            <person name="Asiegbu F.O."/>
            <person name="Baker S.E."/>
            <person name="Barry K."/>
            <person name="Bendiksby M."/>
            <person name="Blumentritt M."/>
            <person name="Coutinho P.M."/>
            <person name="Cullen D."/>
            <person name="de Vries R.P."/>
            <person name="Gathman A."/>
            <person name="Goodell B."/>
            <person name="Henrissat B."/>
            <person name="Ihrmark K."/>
            <person name="Kauserud H."/>
            <person name="Kohler A."/>
            <person name="LaButti K."/>
            <person name="Lapidus A."/>
            <person name="Lavin J.L."/>
            <person name="Lee Y.-H."/>
            <person name="Lindquist E."/>
            <person name="Lilly W."/>
            <person name="Lucas S."/>
            <person name="Morin E."/>
            <person name="Murat C."/>
            <person name="Oguiza J.A."/>
            <person name="Park J."/>
            <person name="Pisabarro A.G."/>
            <person name="Riley R."/>
            <person name="Rosling A."/>
            <person name="Salamov A."/>
            <person name="Schmidt O."/>
            <person name="Schmutz J."/>
            <person name="Skrede I."/>
            <person name="Stenlid J."/>
            <person name="Wiebenga A."/>
            <person name="Xie X."/>
            <person name="Kuees U."/>
            <person name="Hibbett D.S."/>
            <person name="Hoffmeister D."/>
            <person name="Hoegberg N."/>
            <person name="Martin F."/>
            <person name="Grigoriev I.V."/>
            <person name="Watkinson S.C."/>
        </authorList>
    </citation>
    <scope>NUCLEOTIDE SEQUENCE [LARGE SCALE GENOMIC DNA]</scope>
    <source>
        <strain evidence="3">strain S7.3</strain>
    </source>
</reference>
<keyword evidence="3" id="KW-1185">Reference proteome</keyword>
<dbReference type="EMBL" id="GL945489">
    <property type="protein sequence ID" value="EGN94166.1"/>
    <property type="molecule type" value="Genomic_DNA"/>
</dbReference>
<protein>
    <submittedName>
        <fullName evidence="2">Uncharacterized protein</fullName>
    </submittedName>
</protein>
<accession>F8QC47</accession>
<dbReference type="OrthoDB" id="2723779at2759"/>
<name>F8QC47_SERL3</name>
<sequence length="214" mass="24722">MATLIHNPPADPHADLDTEPDERWKLNLRDRITVNLSSMVDEARKRMRDRLAQAVVSEEDRESISREHHEAMNNIRKLAENQFQTALQQERQERRWGAGQKVDVTWSNEMVKEQQAILDKIAKDRKMQNQLQAIWDRKAKEREQAELQQPAQPPRTESPKTLTTDRKSDGLLTPKGTKETGREGSYFADWRDRGGEHLYGAGRPDKTKSRSGSI</sequence>
<dbReference type="InParanoid" id="F8QC47"/>
<dbReference type="AlphaFoldDB" id="F8QC47"/>
<dbReference type="STRING" id="936435.F8QC47"/>
<feature type="region of interest" description="Disordered" evidence="1">
    <location>
        <begin position="140"/>
        <end position="214"/>
    </location>
</feature>
<dbReference type="HOGENOM" id="CLU_1291750_0_0_1"/>
<proteinExistence type="predicted"/>
<organism evidence="3">
    <name type="scientific">Serpula lacrymans var. lacrymans (strain S7.3)</name>
    <name type="common">Dry rot fungus</name>
    <dbReference type="NCBI Taxonomy" id="936435"/>
    <lineage>
        <taxon>Eukaryota</taxon>
        <taxon>Fungi</taxon>
        <taxon>Dikarya</taxon>
        <taxon>Basidiomycota</taxon>
        <taxon>Agaricomycotina</taxon>
        <taxon>Agaricomycetes</taxon>
        <taxon>Agaricomycetidae</taxon>
        <taxon>Boletales</taxon>
        <taxon>Coniophorineae</taxon>
        <taxon>Serpulaceae</taxon>
        <taxon>Serpula</taxon>
    </lineage>
</organism>
<gene>
    <name evidence="2" type="ORF">SERLA73DRAFT_144627</name>
</gene>
<dbReference type="Proteomes" id="UP000008063">
    <property type="component" value="Unassembled WGS sequence"/>
</dbReference>
<evidence type="ECO:0000313" key="3">
    <source>
        <dbReference type="Proteomes" id="UP000008063"/>
    </source>
</evidence>
<evidence type="ECO:0000313" key="2">
    <source>
        <dbReference type="EMBL" id="EGN94166.1"/>
    </source>
</evidence>
<evidence type="ECO:0000256" key="1">
    <source>
        <dbReference type="SAM" id="MobiDB-lite"/>
    </source>
</evidence>
<feature type="non-terminal residue" evidence="2">
    <location>
        <position position="214"/>
    </location>
</feature>